<evidence type="ECO:0000256" key="3">
    <source>
        <dbReference type="ARBA" id="ARBA00022695"/>
    </source>
</evidence>
<gene>
    <name evidence="10" type="ORF">OVA965_LOCUS4272</name>
    <name evidence="11" type="ORF">TMI583_LOCUS4267</name>
</gene>
<dbReference type="InterPro" id="IPR012337">
    <property type="entry name" value="RNaseH-like_sf"/>
</dbReference>
<dbReference type="PANTHER" id="PTHR32294:SF5">
    <property type="entry name" value="DNA POLYMERASE III POLC-TYPE"/>
    <property type="match status" value="1"/>
</dbReference>
<evidence type="ECO:0000256" key="1">
    <source>
        <dbReference type="ARBA" id="ARBA00012417"/>
    </source>
</evidence>
<dbReference type="Pfam" id="PF14579">
    <property type="entry name" value="HHH_6"/>
    <property type="match status" value="1"/>
</dbReference>
<protein>
    <recommendedName>
        <fullName evidence="1">DNA-directed DNA polymerase</fullName>
        <ecNumber evidence="1">2.7.7.7</ecNumber>
    </recommendedName>
</protein>
<feature type="domain" description="Bacterial DNA polymerase III alpha subunit NTPase" evidence="7">
    <location>
        <begin position="408"/>
        <end position="479"/>
    </location>
</feature>
<dbReference type="InterPro" id="IPR004805">
    <property type="entry name" value="DnaE2/DnaE/PolC"/>
</dbReference>
<keyword evidence="3" id="KW-0548">Nucleotidyltransferase</keyword>
<dbReference type="SUPFAM" id="SSF53098">
    <property type="entry name" value="Ribonuclease H-like"/>
    <property type="match status" value="1"/>
</dbReference>
<dbReference type="GO" id="GO:0003677">
    <property type="term" value="F:DNA binding"/>
    <property type="evidence" value="ECO:0007669"/>
    <property type="project" value="InterPro"/>
</dbReference>
<dbReference type="Pfam" id="PF07733">
    <property type="entry name" value="DNA_pol3_alpha"/>
    <property type="match status" value="2"/>
</dbReference>
<feature type="domain" description="DNA polymerase III alpha subunit finger" evidence="9">
    <location>
        <begin position="484"/>
        <end position="621"/>
    </location>
</feature>
<evidence type="ECO:0000313" key="12">
    <source>
        <dbReference type="Proteomes" id="UP000682733"/>
    </source>
</evidence>
<accession>A0A8S2H0I0</accession>
<dbReference type="Pfam" id="PF17657">
    <property type="entry name" value="DNA_pol3_finger"/>
    <property type="match status" value="1"/>
</dbReference>
<dbReference type="AlphaFoldDB" id="A0A8S2H0I0"/>
<dbReference type="Proteomes" id="UP000682733">
    <property type="component" value="Unassembled WGS sequence"/>
</dbReference>
<dbReference type="EMBL" id="CAJNOK010001101">
    <property type="protein sequence ID" value="CAF0793683.1"/>
    <property type="molecule type" value="Genomic_DNA"/>
</dbReference>
<evidence type="ECO:0000256" key="4">
    <source>
        <dbReference type="ARBA" id="ARBA00022705"/>
    </source>
</evidence>
<organism evidence="11 12">
    <name type="scientific">Didymodactylos carnosus</name>
    <dbReference type="NCBI Taxonomy" id="1234261"/>
    <lineage>
        <taxon>Eukaryota</taxon>
        <taxon>Metazoa</taxon>
        <taxon>Spiralia</taxon>
        <taxon>Gnathifera</taxon>
        <taxon>Rotifera</taxon>
        <taxon>Eurotatoria</taxon>
        <taxon>Bdelloidea</taxon>
        <taxon>Philodinida</taxon>
        <taxon>Philodinidae</taxon>
        <taxon>Didymodactylos</taxon>
    </lineage>
</organism>
<dbReference type="EMBL" id="CAJOBA010001100">
    <property type="protein sequence ID" value="CAF3576452.1"/>
    <property type="molecule type" value="Genomic_DNA"/>
</dbReference>
<dbReference type="PANTHER" id="PTHR32294">
    <property type="entry name" value="DNA POLYMERASE III SUBUNIT ALPHA"/>
    <property type="match status" value="1"/>
</dbReference>
<evidence type="ECO:0000256" key="2">
    <source>
        <dbReference type="ARBA" id="ARBA00022679"/>
    </source>
</evidence>
<dbReference type="InterPro" id="IPR044923">
    <property type="entry name" value="PolC_middle_finger_sf"/>
</dbReference>
<evidence type="ECO:0000313" key="10">
    <source>
        <dbReference type="EMBL" id="CAF0793683.1"/>
    </source>
</evidence>
<reference evidence="11" key="1">
    <citation type="submission" date="2021-02" db="EMBL/GenBank/DDBJ databases">
        <authorList>
            <person name="Nowell W R."/>
        </authorList>
    </citation>
    <scope>NUCLEOTIDE SEQUENCE</scope>
</reference>
<name>A0A8S2H0I0_9BILA</name>
<dbReference type="Gene3D" id="1.10.150.700">
    <property type="entry name" value="PolC, middle finger domain"/>
    <property type="match status" value="1"/>
</dbReference>
<keyword evidence="5" id="KW-0239">DNA-directed DNA polymerase</keyword>
<dbReference type="InterPro" id="IPR040982">
    <property type="entry name" value="DNA_pol3_finger"/>
</dbReference>
<feature type="domain" description="DNA polymerase helix-hairpin-helix motif" evidence="8">
    <location>
        <begin position="690"/>
        <end position="771"/>
    </location>
</feature>
<keyword evidence="2" id="KW-0808">Transferase</keyword>
<proteinExistence type="inferred from homology"/>
<evidence type="ECO:0000259" key="7">
    <source>
        <dbReference type="Pfam" id="PF07733"/>
    </source>
</evidence>
<sequence>MLSQLAELEIKMLSELCDSRVLTEQLYSKLFGHPITVYASNQQGISALYEVISLAHTAGLYGTPKLARNVLNLASSGTTERLIKAMKFYDFIMVAPPSAFIHEIERGNLTLGEIHESVRRIISAAEQAGKNVVACSNAYYVTKDQHQLREVYIHTKNLGGRLHRLYRSGDIKRVYPQAHMLSNEELLHEFRFLDAPTANQIIFTNPLALAEKIQPKITALPTGLFTPSIEGVEAKLEQQVNLRMHEIYGTSPHVSVRERVTKELKAIIVGSRGSVGSSLVAYLINITEVNPLAAHYLCTSCSYMEFVPSADSGFDLPNSNCPSCGGMLVGDGHDIPFETFLGFEGNKVPDIDLNFSGEYQARAHEFIRELFGAESTFRAGTISTTAEKTAFGFVKNYFEMIGKDSVRDAEIERLAKGVQGVKRTTGQHPGGVIIVPKEHSVFKFFPYNFPADDKKAAWKTTHFDFEAIHDNLLKLDILGHDDPTALRALHALTGVDPKNIPNHDEQVMSLFSSPAALAYRPDGGLNEKTGAIGIPEFGTDFVRRMLSETKPKTFSDLIRVSGLSHGTDVWTNNARSLVIEGSMSLKDLICCRDDIMVYLIKKGVDPAKAFLIMEDVRKGKGVSESYRNTRADIFDLETIASGQVAIQAKRSSITSQLADPQQKRLVKEKEKGLLIIYEVALEAIARGYAIGNIDLLRSQAHTYLPLPQENLILPPFSALDGLGDAVAASIIAARTIRPFISLDDLAQRTNISKTHLATFERLGILKGLEKSSQLSLF</sequence>
<evidence type="ECO:0000313" key="11">
    <source>
        <dbReference type="EMBL" id="CAF3576452.1"/>
    </source>
</evidence>
<dbReference type="Gene3D" id="1.10.150.870">
    <property type="match status" value="1"/>
</dbReference>
<dbReference type="GO" id="GO:0003887">
    <property type="term" value="F:DNA-directed DNA polymerase activity"/>
    <property type="evidence" value="ECO:0007669"/>
    <property type="project" value="UniProtKB-KW"/>
</dbReference>
<dbReference type="GO" id="GO:0008408">
    <property type="term" value="F:3'-5' exonuclease activity"/>
    <property type="evidence" value="ECO:0007669"/>
    <property type="project" value="InterPro"/>
</dbReference>
<keyword evidence="4" id="KW-0235">DNA replication</keyword>
<comment type="catalytic activity">
    <reaction evidence="6">
        <text>DNA(n) + a 2'-deoxyribonucleoside 5'-triphosphate = DNA(n+1) + diphosphate</text>
        <dbReference type="Rhea" id="RHEA:22508"/>
        <dbReference type="Rhea" id="RHEA-COMP:17339"/>
        <dbReference type="Rhea" id="RHEA-COMP:17340"/>
        <dbReference type="ChEBI" id="CHEBI:33019"/>
        <dbReference type="ChEBI" id="CHEBI:61560"/>
        <dbReference type="ChEBI" id="CHEBI:173112"/>
        <dbReference type="EC" id="2.7.7.7"/>
    </reaction>
</comment>
<dbReference type="GO" id="GO:0006260">
    <property type="term" value="P:DNA replication"/>
    <property type="evidence" value="ECO:0007669"/>
    <property type="project" value="UniProtKB-KW"/>
</dbReference>
<dbReference type="Proteomes" id="UP000677228">
    <property type="component" value="Unassembled WGS sequence"/>
</dbReference>
<feature type="domain" description="Bacterial DNA polymerase III alpha subunit NTPase" evidence="7">
    <location>
        <begin position="266"/>
        <end position="398"/>
    </location>
</feature>
<dbReference type="InterPro" id="IPR011708">
    <property type="entry name" value="DNA_pol3_alpha_NTPase_dom"/>
</dbReference>
<dbReference type="Gene3D" id="3.30.1900.20">
    <property type="match status" value="2"/>
</dbReference>
<evidence type="ECO:0000259" key="8">
    <source>
        <dbReference type="Pfam" id="PF14579"/>
    </source>
</evidence>
<evidence type="ECO:0000259" key="9">
    <source>
        <dbReference type="Pfam" id="PF17657"/>
    </source>
</evidence>
<dbReference type="HAMAP" id="MF_00356">
    <property type="entry name" value="DNApol_PolC"/>
    <property type="match status" value="1"/>
</dbReference>
<dbReference type="InterPro" id="IPR006308">
    <property type="entry name" value="Pol_III_a_PolC-type_gram_pos"/>
</dbReference>
<dbReference type="EC" id="2.7.7.7" evidence="1"/>
<evidence type="ECO:0000256" key="5">
    <source>
        <dbReference type="ARBA" id="ARBA00022932"/>
    </source>
</evidence>
<dbReference type="InterPro" id="IPR029460">
    <property type="entry name" value="DNAPol_HHH"/>
</dbReference>
<comment type="caution">
    <text evidence="11">The sequence shown here is derived from an EMBL/GenBank/DDBJ whole genome shotgun (WGS) entry which is preliminary data.</text>
</comment>
<dbReference type="Gene3D" id="3.20.20.140">
    <property type="entry name" value="Metal-dependent hydrolases"/>
    <property type="match status" value="1"/>
</dbReference>
<evidence type="ECO:0000256" key="6">
    <source>
        <dbReference type="ARBA" id="ARBA00049244"/>
    </source>
</evidence>
<dbReference type="GO" id="GO:0005737">
    <property type="term" value="C:cytoplasm"/>
    <property type="evidence" value="ECO:0007669"/>
    <property type="project" value="InterPro"/>
</dbReference>